<evidence type="ECO:0008006" key="4">
    <source>
        <dbReference type="Google" id="ProtNLM"/>
    </source>
</evidence>
<evidence type="ECO:0000313" key="2">
    <source>
        <dbReference type="EMBL" id="CBY01608.1"/>
    </source>
</evidence>
<dbReference type="InParanoid" id="E5AEG9"/>
<dbReference type="VEuPathDB" id="FungiDB:LEMA_P003950.1"/>
<reference evidence="3" key="1">
    <citation type="journal article" date="2011" name="Nat. Commun.">
        <title>Effector diversification within compartments of the Leptosphaeria maculans genome affected by Repeat-Induced Point mutations.</title>
        <authorList>
            <person name="Rouxel T."/>
            <person name="Grandaubert J."/>
            <person name="Hane J.K."/>
            <person name="Hoede C."/>
            <person name="van de Wouw A.P."/>
            <person name="Couloux A."/>
            <person name="Dominguez V."/>
            <person name="Anthouard V."/>
            <person name="Bally P."/>
            <person name="Bourras S."/>
            <person name="Cozijnsen A.J."/>
            <person name="Ciuffetti L.M."/>
            <person name="Degrave A."/>
            <person name="Dilmaghani A."/>
            <person name="Duret L."/>
            <person name="Fudal I."/>
            <person name="Goodwin S.B."/>
            <person name="Gout L."/>
            <person name="Glaser N."/>
            <person name="Linglin J."/>
            <person name="Kema G.H.J."/>
            <person name="Lapalu N."/>
            <person name="Lawrence C.B."/>
            <person name="May K."/>
            <person name="Meyer M."/>
            <person name="Ollivier B."/>
            <person name="Poulain J."/>
            <person name="Schoch C.L."/>
            <person name="Simon A."/>
            <person name="Spatafora J.W."/>
            <person name="Stachowiak A."/>
            <person name="Turgeon B.G."/>
            <person name="Tyler B.M."/>
            <person name="Vincent D."/>
            <person name="Weissenbach J."/>
            <person name="Amselem J."/>
            <person name="Quesneville H."/>
            <person name="Oliver R.P."/>
            <person name="Wincker P."/>
            <person name="Balesdent M.-H."/>
            <person name="Howlett B.J."/>
        </authorList>
    </citation>
    <scope>NUCLEOTIDE SEQUENCE [LARGE SCALE GENOMIC DNA]</scope>
    <source>
        <strain evidence="3">JN3 / isolate v23.1.3 / race Av1-4-5-6-7-8</strain>
    </source>
</reference>
<organism evidence="2 3">
    <name type="scientific">Leptosphaeria maculans (strain JN3 / isolate v23.1.3 / race Av1-4-5-6-7-8)</name>
    <name type="common">Blackleg fungus</name>
    <name type="synonym">Phoma lingam</name>
    <dbReference type="NCBI Taxonomy" id="985895"/>
    <lineage>
        <taxon>Eukaryota</taxon>
        <taxon>Fungi</taxon>
        <taxon>Dikarya</taxon>
        <taxon>Ascomycota</taxon>
        <taxon>Pezizomycotina</taxon>
        <taxon>Dothideomycetes</taxon>
        <taxon>Pleosporomycetidae</taxon>
        <taxon>Pleosporales</taxon>
        <taxon>Pleosporineae</taxon>
        <taxon>Leptosphaeriaceae</taxon>
        <taxon>Plenodomus</taxon>
        <taxon>Plenodomus lingam/Leptosphaeria maculans species complex</taxon>
    </lineage>
</organism>
<dbReference type="eggNOG" id="ENOG502RFFW">
    <property type="taxonomic scope" value="Eukaryota"/>
</dbReference>
<dbReference type="OrthoDB" id="5324692at2759"/>
<keyword evidence="3" id="KW-1185">Reference proteome</keyword>
<sequence length="633" mass="71030">MSNRPPPLPPRPNNGHTASQQRPSPSSAKVRNPTASRFHRPARPPTNIPASQASEYIYHDKCTGRTASSIFWFRSSVAPNFLVCATCFENHIRYTPLAASFTGKLETLAENGVCMFDEPRVRDTLWPPSKRTNNLARIHAYMIARSNLPRCRGMAGLNGAEARAVGMKWYTFGQEAIPHFLACQACVEEHVVDTRFQNMFVPKATVQGDADQWACDLIMPYVQRLVSWASQSGDWSTMLEGIKRRLSILPCPSHSPAKAKTRTWHRPTAWPHASVCDQCYLDHVALTVIDEEFSPQPVPPGAGETEWTCDLASLAAQEVCDIAVARKDTALVHRFFNVLTTHPPCTPHGIVGGKWYTLKGGCPNFEICAICYTGIIEIYYLDDEFECRTGIQPETMWACDFCIGMPRAISYLQKFAETLVLPRFDIFTSYVRRTAHITPCQGKARVRNAAWWKLNGTENFAVCEDCYENVVRDTNCSDLFTMVGVVEGGVLCCLYSANMRRRYNTLCASSSPSTRADFVAYANHRQSVYAQTVPMIERYYNEAQIKLLQQKMHNSTSSFYQTLDRNVGNSVIEFGPVSTYKTVWESSATGNRYNTAFGIDAENYAAKGRAAAQGVHNDTARIRMLESAWREVE</sequence>
<dbReference type="OMA" id="HNNWNGF"/>
<accession>E5AEG9</accession>
<evidence type="ECO:0000256" key="1">
    <source>
        <dbReference type="SAM" id="MobiDB-lite"/>
    </source>
</evidence>
<evidence type="ECO:0000313" key="3">
    <source>
        <dbReference type="Proteomes" id="UP000002668"/>
    </source>
</evidence>
<dbReference type="Proteomes" id="UP000002668">
    <property type="component" value="Genome"/>
</dbReference>
<feature type="region of interest" description="Disordered" evidence="1">
    <location>
        <begin position="1"/>
        <end position="50"/>
    </location>
</feature>
<name>E5AEG9_LEPMJ</name>
<dbReference type="EMBL" id="FP929139">
    <property type="protein sequence ID" value="CBY01608.1"/>
    <property type="molecule type" value="Genomic_DNA"/>
</dbReference>
<protein>
    <recommendedName>
        <fullName evidence="4">Integral membrane protein</fullName>
    </recommendedName>
</protein>
<dbReference type="AlphaFoldDB" id="E5AEG9"/>
<dbReference type="STRING" id="985895.E5AEG9"/>
<feature type="compositionally biased region" description="Polar residues" evidence="1">
    <location>
        <begin position="15"/>
        <end position="35"/>
    </location>
</feature>
<gene>
    <name evidence="2" type="ORF">LEMA_P003950.1</name>
</gene>
<feature type="compositionally biased region" description="Pro residues" evidence="1">
    <location>
        <begin position="1"/>
        <end position="12"/>
    </location>
</feature>
<dbReference type="HOGENOM" id="CLU_011640_1_0_1"/>
<proteinExistence type="predicted"/>